<dbReference type="OrthoDB" id="5397701at2759"/>
<gene>
    <name evidence="1" type="ORF">LPJ53_000620</name>
</gene>
<sequence length="187" mass="20804">MNAIRILSGKHAAGMLRAFGTSAGRHSPYPYEITRVTQPDKAATAISFDTGDSPKDAAIIGWLRHTNIDPLAIDGQQMRPQDFSENRSFWPQVQQVLEKYAHEDPELQSQAAFFKSGWMNISDGRNPPPPGRTGDPEDILGSVLVEDKEIKQGSFQANLAHRLVTRNGLFQLPKYLQQRLADFSSSL</sequence>
<name>A0A9W7Y612_9FUNG</name>
<accession>A0A9W7Y612</accession>
<keyword evidence="2" id="KW-1185">Reference proteome</keyword>
<dbReference type="PANTHER" id="PTHR37331">
    <property type="entry name" value="YALI0F11671P"/>
    <property type="match status" value="1"/>
</dbReference>
<evidence type="ECO:0000313" key="1">
    <source>
        <dbReference type="EMBL" id="KAJ1725197.1"/>
    </source>
</evidence>
<evidence type="ECO:0000313" key="2">
    <source>
        <dbReference type="Proteomes" id="UP001149813"/>
    </source>
</evidence>
<dbReference type="EMBL" id="JANBOJ010000010">
    <property type="protein sequence ID" value="KAJ1725197.1"/>
    <property type="molecule type" value="Genomic_DNA"/>
</dbReference>
<dbReference type="Proteomes" id="UP001149813">
    <property type="component" value="Unassembled WGS sequence"/>
</dbReference>
<dbReference type="AlphaFoldDB" id="A0A9W7Y612"/>
<protein>
    <submittedName>
        <fullName evidence="1">Uncharacterized protein</fullName>
    </submittedName>
</protein>
<comment type="caution">
    <text evidence="1">The sequence shown here is derived from an EMBL/GenBank/DDBJ whole genome shotgun (WGS) entry which is preliminary data.</text>
</comment>
<reference evidence="1" key="1">
    <citation type="submission" date="2022-07" db="EMBL/GenBank/DDBJ databases">
        <title>Phylogenomic reconstructions and comparative analyses of Kickxellomycotina fungi.</title>
        <authorList>
            <person name="Reynolds N.K."/>
            <person name="Stajich J.E."/>
            <person name="Barry K."/>
            <person name="Grigoriev I.V."/>
            <person name="Crous P."/>
            <person name="Smith M.E."/>
        </authorList>
    </citation>
    <scope>NUCLEOTIDE SEQUENCE</scope>
    <source>
        <strain evidence="1">NBRC 32514</strain>
    </source>
</reference>
<proteinExistence type="predicted"/>
<dbReference type="PANTHER" id="PTHR37331:SF1">
    <property type="entry name" value="YALI0F11671P"/>
    <property type="match status" value="1"/>
</dbReference>
<organism evidence="1 2">
    <name type="scientific">Coemansia erecta</name>
    <dbReference type="NCBI Taxonomy" id="147472"/>
    <lineage>
        <taxon>Eukaryota</taxon>
        <taxon>Fungi</taxon>
        <taxon>Fungi incertae sedis</taxon>
        <taxon>Zoopagomycota</taxon>
        <taxon>Kickxellomycotina</taxon>
        <taxon>Kickxellomycetes</taxon>
        <taxon>Kickxellales</taxon>
        <taxon>Kickxellaceae</taxon>
        <taxon>Coemansia</taxon>
    </lineage>
</organism>